<dbReference type="GO" id="GO:0005524">
    <property type="term" value="F:ATP binding"/>
    <property type="evidence" value="ECO:0007669"/>
    <property type="project" value="UniProtKB-UniRule"/>
</dbReference>
<evidence type="ECO:0000256" key="14">
    <source>
        <dbReference type="ARBA" id="ARBA00093297"/>
    </source>
</evidence>
<dbReference type="Gene3D" id="3.40.50.300">
    <property type="entry name" value="P-loop containing nucleotide triphosphate hydrolases"/>
    <property type="match status" value="1"/>
</dbReference>
<comment type="function">
    <text evidence="14 15">ATP-dependent DNA 3'-5' helicase required for initiation of viral DNA replication. It forms a complex with the viral E2 protein. The E1-E2 complex binds to the replication origin which contains binding sites for both proteins. During the initial step, a dimer of E1 interacts with a dimer of protein E2 leading to a complex that binds the viral origin of replication with high specificity. Then, a second dimer of E1 displaces the E2 dimer in an ATP-dependent manner to form the E1 tetramer. Following this, two E1 monomers are added to each half of the site, which results in the formation of two E1 trimers on the viral ori. Subsequently, two hexamers will be created. The double hexamer acts as a bi-directional helicase machinery and unwinds the viral DNA and then recruits the host DNA polymerase to start replication.</text>
</comment>
<dbReference type="GO" id="GO:0043138">
    <property type="term" value="F:3'-5' DNA helicase activity"/>
    <property type="evidence" value="ECO:0007669"/>
    <property type="project" value="UniProtKB-UniRule"/>
</dbReference>
<evidence type="ECO:0000256" key="9">
    <source>
        <dbReference type="ARBA" id="ARBA00022840"/>
    </source>
</evidence>
<evidence type="ECO:0000259" key="18">
    <source>
        <dbReference type="PROSITE" id="PS51206"/>
    </source>
</evidence>
<feature type="compositionally biased region" description="Acidic residues" evidence="17">
    <location>
        <begin position="595"/>
        <end position="604"/>
    </location>
</feature>
<feature type="modified residue" description="Phosphoserine; by host" evidence="15">
    <location>
        <position position="84"/>
    </location>
</feature>
<keyword evidence="2 15" id="KW-0244">Early protein</keyword>
<comment type="catalytic activity">
    <reaction evidence="13 15 16">
        <text>ATP + H2O = ADP + phosphate + H(+)</text>
        <dbReference type="Rhea" id="RHEA:13065"/>
        <dbReference type="ChEBI" id="CHEBI:15377"/>
        <dbReference type="ChEBI" id="CHEBI:15378"/>
        <dbReference type="ChEBI" id="CHEBI:30616"/>
        <dbReference type="ChEBI" id="CHEBI:43474"/>
        <dbReference type="ChEBI" id="CHEBI:456216"/>
        <dbReference type="EC" id="5.6.2.4"/>
    </reaction>
</comment>
<evidence type="ECO:0000256" key="16">
    <source>
        <dbReference type="PIRNR" id="PIRNR003383"/>
    </source>
</evidence>
<dbReference type="Pfam" id="PF00519">
    <property type="entry name" value="PPV_E1_C"/>
    <property type="match status" value="1"/>
</dbReference>
<evidence type="ECO:0000256" key="2">
    <source>
        <dbReference type="ARBA" id="ARBA00022518"/>
    </source>
</evidence>
<dbReference type="InterPro" id="IPR014015">
    <property type="entry name" value="Helicase_SF3_DNA-vir"/>
</dbReference>
<keyword evidence="8 15" id="KW-0347">Helicase</keyword>
<keyword evidence="10 15" id="KW-0238">DNA-binding</keyword>
<keyword evidence="5 15" id="KW-0235">DNA replication</keyword>
<keyword evidence="9 15" id="KW-0067">ATP-binding</keyword>
<dbReference type="EMBL" id="MN117918">
    <property type="protein sequence ID" value="QDY91919.1"/>
    <property type="molecule type" value="Genomic_DNA"/>
</dbReference>
<keyword evidence="7 15" id="KW-0378">Hydrolase</keyword>
<feature type="binding site" evidence="15">
    <location>
        <begin position="447"/>
        <end position="454"/>
    </location>
    <ligand>
        <name>ATP</name>
        <dbReference type="ChEBI" id="CHEBI:30616"/>
    </ligand>
</feature>
<comment type="catalytic activity">
    <reaction evidence="12 15">
        <text>Couples ATP hydrolysis with the unwinding of duplex DNA by translocating in the 3'-5' direction.</text>
        <dbReference type="EC" id="5.6.2.4"/>
    </reaction>
</comment>
<dbReference type="Gene3D" id="1.10.10.510">
    <property type="entry name" value="Zinc finger, large T-antigen D1 domain"/>
    <property type="match status" value="1"/>
</dbReference>
<evidence type="ECO:0000256" key="12">
    <source>
        <dbReference type="ARBA" id="ARBA00034617"/>
    </source>
</evidence>
<evidence type="ECO:0000256" key="11">
    <source>
        <dbReference type="ARBA" id="ARBA00023235"/>
    </source>
</evidence>
<feature type="short sequence motif" description="Nuclear localization signal" evidence="15">
    <location>
        <begin position="77"/>
        <end position="79"/>
    </location>
</feature>
<comment type="similarity">
    <text evidence="15 16">Belongs to the papillomaviridae E1 protein family.</text>
</comment>
<keyword evidence="3 15" id="KW-0597">Phosphoprotein</keyword>
<dbReference type="Pfam" id="PF00524">
    <property type="entry name" value="PPV_E1_N"/>
    <property type="match status" value="1"/>
</dbReference>
<evidence type="ECO:0000256" key="1">
    <source>
        <dbReference type="ARBA" id="ARBA00004147"/>
    </source>
</evidence>
<dbReference type="GO" id="GO:0042025">
    <property type="term" value="C:host cell nucleus"/>
    <property type="evidence" value="ECO:0007669"/>
    <property type="project" value="UniProtKB-SubCell"/>
</dbReference>
<evidence type="ECO:0000256" key="15">
    <source>
        <dbReference type="HAMAP-Rule" id="MF_04000"/>
    </source>
</evidence>
<gene>
    <name evidence="15 19" type="primary">E1</name>
</gene>
<dbReference type="GO" id="GO:0016887">
    <property type="term" value="F:ATP hydrolysis activity"/>
    <property type="evidence" value="ECO:0007669"/>
    <property type="project" value="RHEA"/>
</dbReference>
<dbReference type="GO" id="GO:0006260">
    <property type="term" value="P:DNA replication"/>
    <property type="evidence" value="ECO:0007669"/>
    <property type="project" value="UniProtKB-UniRule"/>
</dbReference>
<reference evidence="19" key="1">
    <citation type="submission" date="2019-06" db="EMBL/GenBank/DDBJ databases">
        <title>Identification of A Novel Equine Papillomavirus in a Stallion in Australia.</title>
        <authorList>
            <person name="Li C.-X."/>
            <person name="Chang W.-S."/>
            <person name="Mitsakos K."/>
            <person name="Hudson B.J."/>
            <person name="Holmes E.C."/>
        </authorList>
    </citation>
    <scope>NUCLEOTIDE SEQUENCE</scope>
    <source>
        <strain evidence="19">SW</strain>
    </source>
</reference>
<feature type="domain" description="SF3 helicase" evidence="18">
    <location>
        <begin position="407"/>
        <end position="571"/>
    </location>
</feature>
<dbReference type="InterPro" id="IPR046832">
    <property type="entry name" value="PPV_E1_DBD"/>
</dbReference>
<evidence type="ECO:0000256" key="8">
    <source>
        <dbReference type="ARBA" id="ARBA00022806"/>
    </source>
</evidence>
<dbReference type="SUPFAM" id="SSF55464">
    <property type="entry name" value="Origin of replication-binding domain, RBD-like"/>
    <property type="match status" value="1"/>
</dbReference>
<dbReference type="PIRSF" id="PIRSF003383">
    <property type="entry name" value="Rep_E1_papillomaV"/>
    <property type="match status" value="1"/>
</dbReference>
<feature type="region of interest" description="Disordered" evidence="17">
    <location>
        <begin position="595"/>
        <end position="619"/>
    </location>
</feature>
<organism evidence="19 20">
    <name type="scientific">Equus caballus papillomavirus 9</name>
    <dbReference type="NCBI Taxonomy" id="2601244"/>
    <lineage>
        <taxon>Viruses</taxon>
        <taxon>Monodnaviria</taxon>
        <taxon>Shotokuvirae</taxon>
        <taxon>Cossaviricota</taxon>
        <taxon>Papovaviricetes</taxon>
        <taxon>Zurhausenvirales</taxon>
        <taxon>Papillomaviridae</taxon>
    </lineage>
</organism>
<comment type="PTM">
    <text evidence="15">Phosphorylated.</text>
</comment>
<dbReference type="Proteomes" id="UP001240507">
    <property type="component" value="Segment"/>
</dbReference>
<evidence type="ECO:0000256" key="10">
    <source>
        <dbReference type="ARBA" id="ARBA00023125"/>
    </source>
</evidence>
<dbReference type="EC" id="5.6.2.4" evidence="15 16"/>
<evidence type="ECO:0000256" key="6">
    <source>
        <dbReference type="ARBA" id="ARBA00022741"/>
    </source>
</evidence>
<evidence type="ECO:0000313" key="20">
    <source>
        <dbReference type="Proteomes" id="UP001240507"/>
    </source>
</evidence>
<keyword evidence="4 15" id="KW-1048">Host nucleus</keyword>
<evidence type="ECO:0000256" key="3">
    <source>
        <dbReference type="ARBA" id="ARBA00022553"/>
    </source>
</evidence>
<dbReference type="GO" id="GO:0003677">
    <property type="term" value="F:DNA binding"/>
    <property type="evidence" value="ECO:0007669"/>
    <property type="project" value="UniProtKB-UniRule"/>
</dbReference>
<dbReference type="HAMAP" id="MF_04000">
    <property type="entry name" value="PPV_E1"/>
    <property type="match status" value="1"/>
</dbReference>
<dbReference type="InterPro" id="IPR037102">
    <property type="entry name" value="Znf_lg_T-Ag_D1_dom_sf"/>
</dbReference>
<evidence type="ECO:0000256" key="13">
    <source>
        <dbReference type="ARBA" id="ARBA00048988"/>
    </source>
</evidence>
<evidence type="ECO:0000256" key="7">
    <source>
        <dbReference type="ARBA" id="ARBA00022801"/>
    </source>
</evidence>
<dbReference type="InterPro" id="IPR014000">
    <property type="entry name" value="PPV_DNA_helicase_E1_N"/>
</dbReference>
<proteinExistence type="inferred from homology"/>
<name>A0A5B8K9Z7_9PAPI</name>
<dbReference type="InterPro" id="IPR016393">
    <property type="entry name" value="Rep_E1_papillomaV"/>
</dbReference>
<comment type="caution">
    <text evidence="15">Lacks conserved residue(s) required for the propagation of feature annotation.</text>
</comment>
<comment type="subunit">
    <text evidence="15">Can form hexamers. Interacts with E2 protein; this interaction increases E1 DNA binding specificity. Interacts with host DNA polymerase subunit POLA2. Interacts with host single stranded DNA-binding protein RPA1. Interacts with host TOP1; this interaction stimulates the enzymatic activity of TOP1.</text>
</comment>
<feature type="short sequence motif" description="Nuclear export signal" evidence="15">
    <location>
        <begin position="92"/>
        <end position="101"/>
    </location>
</feature>
<evidence type="ECO:0000256" key="4">
    <source>
        <dbReference type="ARBA" id="ARBA00022562"/>
    </source>
</evidence>
<protein>
    <recommendedName>
        <fullName evidence="15 16">Replication protein E1</fullName>
        <ecNumber evidence="15 16">5.6.2.4</ecNumber>
    </recommendedName>
    <alternativeName>
        <fullName evidence="15">ATP-dependent helicase E1</fullName>
    </alternativeName>
    <alternativeName>
        <fullName evidence="15">DNA 3'-5' helicase E1</fullName>
    </alternativeName>
</protein>
<evidence type="ECO:0000256" key="17">
    <source>
        <dbReference type="SAM" id="MobiDB-lite"/>
    </source>
</evidence>
<sequence length="619" mass="70359">MDADPGTSPGEGCSGACFILREAQCSDPDSGDDEGDTPDSPGAYDFVDNAFVKQGNSLSLYQQQENAEAVLRLQQLKRKLLGASPKEKGHNLNEVLPELSISPISPQVKRRLFEPPADNLRGSCSYEANSVYIRTSTQVGGVEGERPALREIQNGQTPIRPPVLDVLQAGNRQAAMLARFKEAFEVSYTELTRDFKSNKTCTGDWVALVYSVREAHYESAKELLQQHCDYLQTTYRPHPRGAICLMLLCFKHHKNRDTVARLLQSMLNVNCLHIMLQPPRTRSVPVALFFYKTGLGNTTTVFGKPPEWMARQTLLQHQTEDAMKFDMSQMVQWAYDNNYMDESTIAYQYALMADVDRNAAAFLSCTAQAKYVRDVSTMVKHYKRAEMHSMSMSNWIHKQCNSAEGEGDWRVIIKFLKYQNVEIPRFVTSLKHFLKGVPKKSCLAIFGEPDTGKSTFCYSLINFLKGKVLSFACSRSHFWLSPLADCRVALVDDATGPVWEYFDLYLRNALDGNPIFVDLKHRAPLQLRCPPILVTSNIDVRRQDKYRYLYSRMACFTFDNPYPLDENGEPVFPLTVEHWASFFTRWWKRLDLSEPEDEGEDGEATESFRCCSRRADASL</sequence>
<dbReference type="SUPFAM" id="SSF52540">
    <property type="entry name" value="P-loop containing nucleoside triphosphate hydrolases"/>
    <property type="match status" value="1"/>
</dbReference>
<comment type="function">
    <text evidence="16">ATP-dependent DNA helicase required for initiation of viral DNA replication. It forms a complex with the viral E2 protein. The E1-E2 complex binds to the replication origin which contains binding sites for both proteins.</text>
</comment>
<dbReference type="InterPro" id="IPR046935">
    <property type="entry name" value="PPV_E1_DBD_sf"/>
</dbReference>
<dbReference type="InterPro" id="IPR001177">
    <property type="entry name" value="PPV_DNA_helicase_E1_C"/>
</dbReference>
<keyword evidence="11 15" id="KW-0413">Isomerase</keyword>
<evidence type="ECO:0000256" key="5">
    <source>
        <dbReference type="ARBA" id="ARBA00022705"/>
    </source>
</evidence>
<evidence type="ECO:0000313" key="19">
    <source>
        <dbReference type="EMBL" id="QDY91919.1"/>
    </source>
</evidence>
<dbReference type="Gene3D" id="3.40.1310.10">
    <property type="match status" value="1"/>
</dbReference>
<keyword evidence="6 15" id="KW-0547">Nucleotide-binding</keyword>
<dbReference type="InterPro" id="IPR027417">
    <property type="entry name" value="P-loop_NTPase"/>
</dbReference>
<accession>A0A5B8K9Z7</accession>
<comment type="subcellular location">
    <subcellularLocation>
        <location evidence="1 15">Host nucleus</location>
    </subcellularLocation>
</comment>
<dbReference type="Pfam" id="PF20450">
    <property type="entry name" value="PPV_E1_DBD"/>
    <property type="match status" value="1"/>
</dbReference>
<dbReference type="PROSITE" id="PS51206">
    <property type="entry name" value="SF3_HELICASE_1"/>
    <property type="match status" value="1"/>
</dbReference>